<proteinExistence type="predicted"/>
<protein>
    <recommendedName>
        <fullName evidence="2">DUF2946 domain-containing protein</fullName>
    </recommendedName>
</protein>
<evidence type="ECO:0008006" key="2">
    <source>
        <dbReference type="Google" id="ProtNLM"/>
    </source>
</evidence>
<evidence type="ECO:0000313" key="1">
    <source>
        <dbReference type="EMBL" id="VAW89902.1"/>
    </source>
</evidence>
<name>A0A3B0ZR33_9ZZZZ</name>
<reference evidence="1" key="1">
    <citation type="submission" date="2018-06" db="EMBL/GenBank/DDBJ databases">
        <authorList>
            <person name="Zhirakovskaya E."/>
        </authorList>
    </citation>
    <scope>NUCLEOTIDE SEQUENCE</scope>
</reference>
<dbReference type="EMBL" id="UOFQ01000161">
    <property type="protein sequence ID" value="VAW89902.1"/>
    <property type="molecule type" value="Genomic_DNA"/>
</dbReference>
<accession>A0A3B0ZR33</accession>
<dbReference type="AlphaFoldDB" id="A0A3B0ZR33"/>
<gene>
    <name evidence="1" type="ORF">MNBD_GAMMA17-834</name>
</gene>
<organism evidence="1">
    <name type="scientific">hydrothermal vent metagenome</name>
    <dbReference type="NCBI Taxonomy" id="652676"/>
    <lineage>
        <taxon>unclassified sequences</taxon>
        <taxon>metagenomes</taxon>
        <taxon>ecological metagenomes</taxon>
    </lineage>
</organism>
<sequence>MKKILICLLLLANLSAGLAFAWDSHPEAMVGHDSTAIELLAGSDHDHLDGDLHHNDHCCHGAAHLVGLIFSQSTPFVASSHDGFIALSQAPARLYIAPLLRPPIV</sequence>